<dbReference type="PANTHER" id="PTHR13090">
    <property type="entry name" value="ARGININE-HYDROXYLASE NDUFAF5, MITOCHONDRIAL"/>
    <property type="match status" value="1"/>
</dbReference>
<dbReference type="NCBIfam" id="TIGR02072">
    <property type="entry name" value="BioC"/>
    <property type="match status" value="1"/>
</dbReference>
<evidence type="ECO:0000256" key="1">
    <source>
        <dbReference type="ARBA" id="ARBA00000852"/>
    </source>
</evidence>
<dbReference type="InterPro" id="IPR029058">
    <property type="entry name" value="AB_hydrolase_fold"/>
</dbReference>
<feature type="domain" description="Methyltransferase type 11" evidence="11">
    <location>
        <begin position="341"/>
        <end position="436"/>
    </location>
</feature>
<keyword evidence="13" id="KW-1185">Reference proteome</keyword>
<keyword evidence="7 9" id="KW-0093">Biotin biosynthesis</keyword>
<dbReference type="RefSeq" id="WP_353304247.1">
    <property type="nucleotide sequence ID" value="NZ_BAABWN010000015.1"/>
</dbReference>
<dbReference type="Pfam" id="PF08241">
    <property type="entry name" value="Methyltransf_11"/>
    <property type="match status" value="1"/>
</dbReference>
<dbReference type="SUPFAM" id="SSF53335">
    <property type="entry name" value="S-adenosyl-L-methionine-dependent methyltransferases"/>
    <property type="match status" value="1"/>
</dbReference>
<evidence type="ECO:0000256" key="6">
    <source>
        <dbReference type="ARBA" id="ARBA00022691"/>
    </source>
</evidence>
<keyword evidence="6 9" id="KW-0949">S-adenosyl-L-methionine</keyword>
<dbReference type="Gene3D" id="3.40.50.1820">
    <property type="entry name" value="alpha/beta hydrolase"/>
    <property type="match status" value="1"/>
</dbReference>
<dbReference type="SUPFAM" id="SSF53474">
    <property type="entry name" value="alpha/beta-Hydrolases"/>
    <property type="match status" value="1"/>
</dbReference>
<comment type="catalytic activity">
    <reaction evidence="1 9">
        <text>malonyl-[ACP] + S-adenosyl-L-methionine = malonyl-[ACP] methyl ester + S-adenosyl-L-homocysteine</text>
        <dbReference type="Rhea" id="RHEA:17105"/>
        <dbReference type="Rhea" id="RHEA-COMP:9623"/>
        <dbReference type="Rhea" id="RHEA-COMP:9954"/>
        <dbReference type="ChEBI" id="CHEBI:57856"/>
        <dbReference type="ChEBI" id="CHEBI:59789"/>
        <dbReference type="ChEBI" id="CHEBI:78449"/>
        <dbReference type="ChEBI" id="CHEBI:78845"/>
        <dbReference type="EC" id="2.1.1.197"/>
    </reaction>
</comment>
<proteinExistence type="inferred from homology"/>
<evidence type="ECO:0000259" key="11">
    <source>
        <dbReference type="Pfam" id="PF08241"/>
    </source>
</evidence>
<dbReference type="InterPro" id="IPR050602">
    <property type="entry name" value="Malonyl-ACP_OMT"/>
</dbReference>
<dbReference type="Pfam" id="PF00561">
    <property type="entry name" value="Abhydrolase_1"/>
    <property type="match status" value="1"/>
</dbReference>
<evidence type="ECO:0000313" key="12">
    <source>
        <dbReference type="EMBL" id="GAA6169837.1"/>
    </source>
</evidence>
<feature type="domain" description="AB hydrolase-1" evidence="10">
    <location>
        <begin position="48"/>
        <end position="277"/>
    </location>
</feature>
<dbReference type="EMBL" id="BAABWN010000015">
    <property type="protein sequence ID" value="GAA6169837.1"/>
    <property type="molecule type" value="Genomic_DNA"/>
</dbReference>
<gene>
    <name evidence="9" type="primary">bioC</name>
    <name evidence="12" type="ORF">NBRC116591_36480</name>
</gene>
<comment type="pathway">
    <text evidence="2 9">Cofactor biosynthesis; biotin biosynthesis.</text>
</comment>
<evidence type="ECO:0000256" key="8">
    <source>
        <dbReference type="ARBA" id="ARBA00025006"/>
    </source>
</evidence>
<dbReference type="InterPro" id="IPR000073">
    <property type="entry name" value="AB_hydrolase_1"/>
</dbReference>
<protein>
    <recommendedName>
        <fullName evidence="3 9">Malonyl-[acyl-carrier protein] O-methyltransferase</fullName>
        <shortName evidence="9">Malonyl-ACP O-methyltransferase</shortName>
        <ecNumber evidence="3 9">2.1.1.197</ecNumber>
    </recommendedName>
    <alternativeName>
        <fullName evidence="9">Biotin synthesis protein BioC</fullName>
    </alternativeName>
</protein>
<evidence type="ECO:0000256" key="2">
    <source>
        <dbReference type="ARBA" id="ARBA00004746"/>
    </source>
</evidence>
<comment type="caution">
    <text evidence="12">The sequence shown here is derived from an EMBL/GenBank/DDBJ whole genome shotgun (WGS) entry which is preliminary data.</text>
</comment>
<keyword evidence="4 9" id="KW-0489">Methyltransferase</keyword>
<dbReference type="PANTHER" id="PTHR13090:SF1">
    <property type="entry name" value="ARGININE-HYDROXYLASE NDUFAF5, MITOCHONDRIAL"/>
    <property type="match status" value="1"/>
</dbReference>
<comment type="similarity">
    <text evidence="9">Belongs to the methyltransferase superfamily.</text>
</comment>
<dbReference type="Gene3D" id="3.40.50.150">
    <property type="entry name" value="Vaccinia Virus protein VP39"/>
    <property type="match status" value="1"/>
</dbReference>
<evidence type="ECO:0000256" key="4">
    <source>
        <dbReference type="ARBA" id="ARBA00022603"/>
    </source>
</evidence>
<evidence type="ECO:0000256" key="9">
    <source>
        <dbReference type="HAMAP-Rule" id="MF_00835"/>
    </source>
</evidence>
<name>A0ABQ0ADV3_9GAMM</name>
<evidence type="ECO:0000256" key="7">
    <source>
        <dbReference type="ARBA" id="ARBA00022756"/>
    </source>
</evidence>
<dbReference type="CDD" id="cd02440">
    <property type="entry name" value="AdoMet_MTases"/>
    <property type="match status" value="1"/>
</dbReference>
<dbReference type="Proteomes" id="UP001465153">
    <property type="component" value="Unassembled WGS sequence"/>
</dbReference>
<dbReference type="InterPro" id="IPR011814">
    <property type="entry name" value="BioC"/>
</dbReference>
<accession>A0ABQ0ADV3</accession>
<organism evidence="12 13">
    <name type="scientific">Sessilibacter corallicola</name>
    <dbReference type="NCBI Taxonomy" id="2904075"/>
    <lineage>
        <taxon>Bacteria</taxon>
        <taxon>Pseudomonadati</taxon>
        <taxon>Pseudomonadota</taxon>
        <taxon>Gammaproteobacteria</taxon>
        <taxon>Cellvibrionales</taxon>
        <taxon>Cellvibrionaceae</taxon>
        <taxon>Sessilibacter</taxon>
    </lineage>
</organism>
<dbReference type="InterPro" id="IPR029063">
    <property type="entry name" value="SAM-dependent_MTases_sf"/>
</dbReference>
<dbReference type="HAMAP" id="MF_00835">
    <property type="entry name" value="BioC"/>
    <property type="match status" value="1"/>
</dbReference>
<reference evidence="12 13" key="1">
    <citation type="submission" date="2024-04" db="EMBL/GenBank/DDBJ databases">
        <title>Draft genome sequence of Sessilibacter corallicola NBRC 116591.</title>
        <authorList>
            <person name="Miyakawa T."/>
            <person name="Kusuya Y."/>
            <person name="Miura T."/>
        </authorList>
    </citation>
    <scope>NUCLEOTIDE SEQUENCE [LARGE SCALE GENOMIC DNA]</scope>
    <source>
        <strain evidence="12 13">KU-00831-HH</strain>
    </source>
</reference>
<evidence type="ECO:0000259" key="10">
    <source>
        <dbReference type="Pfam" id="PF00561"/>
    </source>
</evidence>
<keyword evidence="5 9" id="KW-0808">Transferase</keyword>
<comment type="function">
    <text evidence="8 9">Converts the free carboxyl group of a malonyl-thioester to its methyl ester by transfer of a methyl group from S-adenosyl-L-methionine (SAM). It allows to synthesize pimeloyl-ACP via the fatty acid synthetic pathway.</text>
</comment>
<sequence>MNSMAQSIDQSVTISHSNAEQQALNSLEIPYLPAGYHACSGEKLASEPLVLLHGWGSDSQCWQLFGVQLNQHFDLHVIDLPGFGGNQDLSMTLDALLPLLPKTGIYLGWSLGGMLAAQLAHAYPQRVAALVTIAANAKFSESEDWPYAMPTTIFDNFKKTTQINTEKTLKRFAQLVGHSDTEDSIHAKSTLKTVRAFYSDAYNADQHYALGLDWLNSIDNRQAYKQSIVPGLHLFASGDQLVPIACAAPLKLLNQSAPVVHEFEVLKGCHSLHLENPAQLIASVCDFIQRVKPERSKVSVAKSFSDAAQSYDASAQFQRDVGDELLDAFRKNKNDNINTILDLGCGTGFFTSQLGLCENKNTGDQQVYALDIASGMLSKAKAASSKNALFVQADAENLPLKNHSIDQIYSNLAIQWCENPAKLLAEIFRVMSTNGQAHLSTLGPKSLNELKLSWQKVDCHQHINQFIEGEILLHTAQKVGFANVELTRVFKTLYFNDVKTLMREFKDIGAHNVNRGRAKGLSGKKNFQMLSQAYESLREDAGLPLTYEVYYLHLVK</sequence>
<evidence type="ECO:0000313" key="13">
    <source>
        <dbReference type="Proteomes" id="UP001465153"/>
    </source>
</evidence>
<evidence type="ECO:0000256" key="3">
    <source>
        <dbReference type="ARBA" id="ARBA00012327"/>
    </source>
</evidence>
<dbReference type="EC" id="2.1.1.197" evidence="3 9"/>
<evidence type="ECO:0000256" key="5">
    <source>
        <dbReference type="ARBA" id="ARBA00022679"/>
    </source>
</evidence>
<dbReference type="InterPro" id="IPR013216">
    <property type="entry name" value="Methyltransf_11"/>
</dbReference>